<keyword evidence="3" id="KW-1185">Reference proteome</keyword>
<evidence type="ECO:0000313" key="3">
    <source>
        <dbReference type="Proteomes" id="UP000683000"/>
    </source>
</evidence>
<comment type="caution">
    <text evidence="2">The sequence shown here is derived from an EMBL/GenBank/DDBJ whole genome shotgun (WGS) entry which is preliminary data.</text>
</comment>
<dbReference type="AlphaFoldDB" id="A0A8I2YMQ8"/>
<gene>
    <name evidence="2" type="ORF">JVT61DRAFT_4469</name>
</gene>
<reference evidence="2" key="1">
    <citation type="submission" date="2021-03" db="EMBL/GenBank/DDBJ databases">
        <title>Evolutionary innovations through gain and loss of genes in the ectomycorrhizal Boletales.</title>
        <authorList>
            <person name="Wu G."/>
            <person name="Miyauchi S."/>
            <person name="Morin E."/>
            <person name="Yang Z.-L."/>
            <person name="Xu J."/>
            <person name="Martin F.M."/>
        </authorList>
    </citation>
    <scope>NUCLEOTIDE SEQUENCE</scope>
    <source>
        <strain evidence="2">BR01</strain>
    </source>
</reference>
<dbReference type="EMBL" id="JAGFBS010000018">
    <property type="protein sequence ID" value="KAG6374432.1"/>
    <property type="molecule type" value="Genomic_DNA"/>
</dbReference>
<dbReference type="Proteomes" id="UP000683000">
    <property type="component" value="Unassembled WGS sequence"/>
</dbReference>
<feature type="region of interest" description="Disordered" evidence="1">
    <location>
        <begin position="24"/>
        <end position="74"/>
    </location>
</feature>
<accession>A0A8I2YMQ8</accession>
<evidence type="ECO:0000313" key="2">
    <source>
        <dbReference type="EMBL" id="KAG6374432.1"/>
    </source>
</evidence>
<evidence type="ECO:0000256" key="1">
    <source>
        <dbReference type="SAM" id="MobiDB-lite"/>
    </source>
</evidence>
<feature type="compositionally biased region" description="Polar residues" evidence="1">
    <location>
        <begin position="25"/>
        <end position="42"/>
    </location>
</feature>
<organism evidence="2 3">
    <name type="scientific">Boletus reticuloceps</name>
    <dbReference type="NCBI Taxonomy" id="495285"/>
    <lineage>
        <taxon>Eukaryota</taxon>
        <taxon>Fungi</taxon>
        <taxon>Dikarya</taxon>
        <taxon>Basidiomycota</taxon>
        <taxon>Agaricomycotina</taxon>
        <taxon>Agaricomycetes</taxon>
        <taxon>Agaricomycetidae</taxon>
        <taxon>Boletales</taxon>
        <taxon>Boletineae</taxon>
        <taxon>Boletaceae</taxon>
        <taxon>Boletoideae</taxon>
        <taxon>Boletus</taxon>
    </lineage>
</organism>
<sequence length="208" mass="22608">MSATFPTSSLSHNALDMLLKAEATLDSSAPTQEPANDSQGAMSTLDVPNGSLSRRSSRSSARNQRIRSGESKWDKSRFACASPCPSIASSTSPSSSTSSARSVTSTCSISSTDVRLHQTPALPCLSKPEMVTVAAKKGDKLDVVADAWHMERDCHYEWQIRFAAGDVDMSTVRARFGQDAKLTIEVQRRVPGQSCTDRLGMGFRHRYF</sequence>
<protein>
    <submittedName>
        <fullName evidence="2">Uncharacterized protein</fullName>
    </submittedName>
</protein>
<dbReference type="OrthoDB" id="3253535at2759"/>
<feature type="compositionally biased region" description="Low complexity" evidence="1">
    <location>
        <begin position="51"/>
        <end position="63"/>
    </location>
</feature>
<proteinExistence type="predicted"/>
<name>A0A8I2YMQ8_9AGAM</name>